<evidence type="ECO:0000256" key="1">
    <source>
        <dbReference type="ARBA" id="ARBA00004141"/>
    </source>
</evidence>
<feature type="transmembrane region" description="Helical" evidence="3">
    <location>
        <begin position="424"/>
        <end position="443"/>
    </location>
</feature>
<feature type="transmembrane region" description="Helical" evidence="3">
    <location>
        <begin position="298"/>
        <end position="322"/>
    </location>
</feature>
<name>A0A7M7HPJ7_STRPU</name>
<dbReference type="GeneID" id="105445615"/>
<accession>A0A7M7HPJ7</accession>
<dbReference type="GO" id="GO:0005886">
    <property type="term" value="C:plasma membrane"/>
    <property type="evidence" value="ECO:0000318"/>
    <property type="project" value="GO_Central"/>
</dbReference>
<dbReference type="Pfam" id="PF07690">
    <property type="entry name" value="MFS_1"/>
    <property type="match status" value="1"/>
</dbReference>
<feature type="transmembrane region" description="Helical" evidence="3">
    <location>
        <begin position="334"/>
        <end position="354"/>
    </location>
</feature>
<dbReference type="InterPro" id="IPR050327">
    <property type="entry name" value="Proton-linked_MCT"/>
</dbReference>
<feature type="transmembrane region" description="Helical" evidence="3">
    <location>
        <begin position="263"/>
        <end position="286"/>
    </location>
</feature>
<dbReference type="InterPro" id="IPR020846">
    <property type="entry name" value="MFS_dom"/>
</dbReference>
<dbReference type="InterPro" id="IPR036259">
    <property type="entry name" value="MFS_trans_sf"/>
</dbReference>
<dbReference type="AlphaFoldDB" id="A0A7M7HPJ7"/>
<feature type="region of interest" description="Disordered" evidence="2">
    <location>
        <begin position="190"/>
        <end position="226"/>
    </location>
</feature>
<sequence length="452" mass="48920">MANKFLVVLGCWLIQFLEVGTIKSFAVLLGHIVRDLESTTGRLGMYIGLYHAVTIMSGIVVKALLNRYSPRSLSMLGGLIGSLGLMICSEVTKPIYFAVCLFISGLGFSMAVLPSMVSVMYAFGDKYMLPFSVGLMGGGMGMMILPLLTQKLLEAYTWQGALLILGAINLHVVVSGALFEKAILQKESPPYQSDLQETPQTRDASYEQDSSTSDLHRVGNGDRVQHHASQSDSWLFRCSRRTVELFRAARQGAGMGVFSEYPIIMYALLAAYLHGVSYIGWTVFVISNAEAKGFDESIAVFLSLVAGIGNIIGRLMPGLLNYLNKDMFPSRNSFILFGIIGALPLCLNGIASRFSTLCVFATLNGLALGAKTIVKNTTVVDVVPPSLSSTVLPFAMICSGLGEITGGWMTGRIFDLTGSMDTSFLFLGCVDIFSVVVLLLSLLHGKIHHLRS</sequence>
<proteinExistence type="predicted"/>
<dbReference type="EnsemblMetazoa" id="XM_011681371">
    <property type="protein sequence ID" value="XP_011679673"/>
    <property type="gene ID" value="LOC105445615"/>
</dbReference>
<keyword evidence="3" id="KW-0812">Transmembrane</keyword>
<organism evidence="5 6">
    <name type="scientific">Strongylocentrotus purpuratus</name>
    <name type="common">Purple sea urchin</name>
    <dbReference type="NCBI Taxonomy" id="7668"/>
    <lineage>
        <taxon>Eukaryota</taxon>
        <taxon>Metazoa</taxon>
        <taxon>Echinodermata</taxon>
        <taxon>Eleutherozoa</taxon>
        <taxon>Echinozoa</taxon>
        <taxon>Echinoidea</taxon>
        <taxon>Euechinoidea</taxon>
        <taxon>Echinacea</taxon>
        <taxon>Camarodonta</taxon>
        <taxon>Echinidea</taxon>
        <taxon>Strongylocentrotidae</taxon>
        <taxon>Strongylocentrotus</taxon>
    </lineage>
</organism>
<dbReference type="PANTHER" id="PTHR11360:SF303">
    <property type="entry name" value="MAJOR FACILITATOR SUPERFAMILY (MFS) PROFILE DOMAIN-CONTAINING PROTEIN"/>
    <property type="match status" value="1"/>
</dbReference>
<evidence type="ECO:0000313" key="6">
    <source>
        <dbReference type="Proteomes" id="UP000007110"/>
    </source>
</evidence>
<dbReference type="InParanoid" id="A0A7M7HPJ7"/>
<feature type="domain" description="Major facilitator superfamily (MFS) profile" evidence="4">
    <location>
        <begin position="4"/>
        <end position="446"/>
    </location>
</feature>
<feature type="transmembrane region" description="Helical" evidence="3">
    <location>
        <begin position="160"/>
        <end position="179"/>
    </location>
</feature>
<feature type="transmembrane region" description="Helical" evidence="3">
    <location>
        <begin position="127"/>
        <end position="148"/>
    </location>
</feature>
<evidence type="ECO:0000259" key="4">
    <source>
        <dbReference type="PROSITE" id="PS50850"/>
    </source>
</evidence>
<dbReference type="SUPFAM" id="SSF103473">
    <property type="entry name" value="MFS general substrate transporter"/>
    <property type="match status" value="1"/>
</dbReference>
<dbReference type="PANTHER" id="PTHR11360">
    <property type="entry name" value="MONOCARBOXYLATE TRANSPORTER"/>
    <property type="match status" value="1"/>
</dbReference>
<dbReference type="Gene3D" id="1.20.1250.20">
    <property type="entry name" value="MFS general substrate transporter like domains"/>
    <property type="match status" value="1"/>
</dbReference>
<feature type="compositionally biased region" description="Polar residues" evidence="2">
    <location>
        <begin position="190"/>
        <end position="213"/>
    </location>
</feature>
<dbReference type="RefSeq" id="XP_011679673.1">
    <property type="nucleotide sequence ID" value="XM_011681371.2"/>
</dbReference>
<dbReference type="KEGG" id="spu:105445615"/>
<keyword evidence="6" id="KW-1185">Reference proteome</keyword>
<dbReference type="PROSITE" id="PS50850">
    <property type="entry name" value="MFS"/>
    <property type="match status" value="1"/>
</dbReference>
<dbReference type="GO" id="GO:0008028">
    <property type="term" value="F:monocarboxylic acid transmembrane transporter activity"/>
    <property type="evidence" value="ECO:0000318"/>
    <property type="project" value="GO_Central"/>
</dbReference>
<keyword evidence="3" id="KW-0472">Membrane</keyword>
<reference evidence="5" key="2">
    <citation type="submission" date="2021-01" db="UniProtKB">
        <authorList>
            <consortium name="EnsemblMetazoa"/>
        </authorList>
    </citation>
    <scope>IDENTIFICATION</scope>
</reference>
<dbReference type="InterPro" id="IPR011701">
    <property type="entry name" value="MFS"/>
</dbReference>
<dbReference type="Proteomes" id="UP000007110">
    <property type="component" value="Unassembled WGS sequence"/>
</dbReference>
<comment type="subcellular location">
    <subcellularLocation>
        <location evidence="1">Membrane</location>
        <topology evidence="1">Multi-pass membrane protein</topology>
    </subcellularLocation>
</comment>
<evidence type="ECO:0000313" key="5">
    <source>
        <dbReference type="EnsemblMetazoa" id="XP_011679673"/>
    </source>
</evidence>
<feature type="transmembrane region" description="Helical" evidence="3">
    <location>
        <begin position="95"/>
        <end position="115"/>
    </location>
</feature>
<feature type="compositionally biased region" description="Basic and acidic residues" evidence="2">
    <location>
        <begin position="214"/>
        <end position="225"/>
    </location>
</feature>
<protein>
    <recommendedName>
        <fullName evidence="4">Major facilitator superfamily (MFS) profile domain-containing protein</fullName>
    </recommendedName>
</protein>
<feature type="transmembrane region" description="Helical" evidence="3">
    <location>
        <begin position="45"/>
        <end position="65"/>
    </location>
</feature>
<evidence type="ECO:0000256" key="2">
    <source>
        <dbReference type="SAM" id="MobiDB-lite"/>
    </source>
</evidence>
<dbReference type="OMA" id="CVDIFSV"/>
<dbReference type="OrthoDB" id="6499973at2759"/>
<keyword evidence="3" id="KW-1133">Transmembrane helix</keyword>
<evidence type="ECO:0000256" key="3">
    <source>
        <dbReference type="SAM" id="Phobius"/>
    </source>
</evidence>
<reference evidence="6" key="1">
    <citation type="submission" date="2015-02" db="EMBL/GenBank/DDBJ databases">
        <title>Genome sequencing for Strongylocentrotus purpuratus.</title>
        <authorList>
            <person name="Murali S."/>
            <person name="Liu Y."/>
            <person name="Vee V."/>
            <person name="English A."/>
            <person name="Wang M."/>
            <person name="Skinner E."/>
            <person name="Han Y."/>
            <person name="Muzny D.M."/>
            <person name="Worley K.C."/>
            <person name="Gibbs R.A."/>
        </authorList>
    </citation>
    <scope>NUCLEOTIDE SEQUENCE</scope>
</reference>